<proteinExistence type="predicted"/>
<comment type="caution">
    <text evidence="1">The sequence shown here is derived from an EMBL/GenBank/DDBJ whole genome shotgun (WGS) entry which is preliminary data.</text>
</comment>
<dbReference type="AlphaFoldDB" id="A0ABD3VLR7"/>
<evidence type="ECO:0000313" key="2">
    <source>
        <dbReference type="Proteomes" id="UP001634394"/>
    </source>
</evidence>
<accession>A0ABD3VLR7</accession>
<evidence type="ECO:0000313" key="1">
    <source>
        <dbReference type="EMBL" id="KAL3862231.1"/>
    </source>
</evidence>
<dbReference type="Proteomes" id="UP001634394">
    <property type="component" value="Unassembled WGS sequence"/>
</dbReference>
<protein>
    <submittedName>
        <fullName evidence="1">Uncharacterized protein</fullName>
    </submittedName>
</protein>
<keyword evidence="2" id="KW-1185">Reference proteome</keyword>
<gene>
    <name evidence="1" type="ORF">ACJMK2_008217</name>
</gene>
<sequence length="116" mass="13828">MDQAMVLVEDDSGNGVHGRCIRQFYSWKLGQVMILRKIEKAMLFMEDRWGSDILWKINGAVMFMKNRWGDDVNERWMGRRCSWKMDGAMMFMKDGWATLFMEEIWGSDVYGRWMGH</sequence>
<reference evidence="1 2" key="1">
    <citation type="submission" date="2024-11" db="EMBL/GenBank/DDBJ databases">
        <title>Chromosome-level genome assembly of the freshwater bivalve Anodonta woodiana.</title>
        <authorList>
            <person name="Chen X."/>
        </authorList>
    </citation>
    <scope>NUCLEOTIDE SEQUENCE [LARGE SCALE GENOMIC DNA]</scope>
    <source>
        <strain evidence="1">MN2024</strain>
        <tissue evidence="1">Gills</tissue>
    </source>
</reference>
<dbReference type="EMBL" id="JBJQND010000011">
    <property type="protein sequence ID" value="KAL3862231.1"/>
    <property type="molecule type" value="Genomic_DNA"/>
</dbReference>
<organism evidence="1 2">
    <name type="scientific">Sinanodonta woodiana</name>
    <name type="common">Chinese pond mussel</name>
    <name type="synonym">Anodonta woodiana</name>
    <dbReference type="NCBI Taxonomy" id="1069815"/>
    <lineage>
        <taxon>Eukaryota</taxon>
        <taxon>Metazoa</taxon>
        <taxon>Spiralia</taxon>
        <taxon>Lophotrochozoa</taxon>
        <taxon>Mollusca</taxon>
        <taxon>Bivalvia</taxon>
        <taxon>Autobranchia</taxon>
        <taxon>Heteroconchia</taxon>
        <taxon>Palaeoheterodonta</taxon>
        <taxon>Unionida</taxon>
        <taxon>Unionoidea</taxon>
        <taxon>Unionidae</taxon>
        <taxon>Unioninae</taxon>
        <taxon>Sinanodonta</taxon>
    </lineage>
</organism>
<name>A0ABD3VLR7_SINWO</name>